<feature type="region of interest" description="Disordered" evidence="7">
    <location>
        <begin position="935"/>
        <end position="1010"/>
    </location>
</feature>
<dbReference type="EMBL" id="JAAAIL010000755">
    <property type="protein sequence ID" value="KAG0273383.1"/>
    <property type="molecule type" value="Genomic_DNA"/>
</dbReference>
<feature type="compositionally biased region" description="Gly residues" evidence="7">
    <location>
        <begin position="983"/>
        <end position="992"/>
    </location>
</feature>
<dbReference type="InterPro" id="IPR051952">
    <property type="entry name" value="Golgi-autophagy_related"/>
</dbReference>
<dbReference type="InterPro" id="IPR000237">
    <property type="entry name" value="GRIP_dom"/>
</dbReference>
<keyword evidence="3" id="KW-0963">Cytoplasm</keyword>
<proteinExistence type="predicted"/>
<dbReference type="AlphaFoldDB" id="A0AAD4DCU5"/>
<evidence type="ECO:0000256" key="7">
    <source>
        <dbReference type="SAM" id="MobiDB-lite"/>
    </source>
</evidence>
<evidence type="ECO:0000259" key="8">
    <source>
        <dbReference type="PROSITE" id="PS50913"/>
    </source>
</evidence>
<dbReference type="PANTHER" id="PTHR23157:SF25">
    <property type="entry name" value="GRIP AND COILED-COIL DOMAIN-CONTAINING PROTEIN 1"/>
    <property type="match status" value="1"/>
</dbReference>
<dbReference type="SMART" id="SM00755">
    <property type="entry name" value="Grip"/>
    <property type="match status" value="1"/>
</dbReference>
<reference evidence="9" key="1">
    <citation type="journal article" date="2020" name="Fungal Divers.">
        <title>Resolving the Mortierellaceae phylogeny through synthesis of multi-gene phylogenetics and phylogenomics.</title>
        <authorList>
            <person name="Vandepol N."/>
            <person name="Liber J."/>
            <person name="Desiro A."/>
            <person name="Na H."/>
            <person name="Kennedy M."/>
            <person name="Barry K."/>
            <person name="Grigoriev I.V."/>
            <person name="Miller A.N."/>
            <person name="O'Donnell K."/>
            <person name="Stajich J.E."/>
            <person name="Bonito G."/>
        </authorList>
    </citation>
    <scope>NUCLEOTIDE SEQUENCE</scope>
    <source>
        <strain evidence="9">NRRL 28262</strain>
    </source>
</reference>
<keyword evidence="4 6" id="KW-0175">Coiled coil</keyword>
<comment type="caution">
    <text evidence="9">The sequence shown here is derived from an EMBL/GenBank/DDBJ whole genome shotgun (WGS) entry which is preliminary data.</text>
</comment>
<protein>
    <recommendedName>
        <fullName evidence="8">GRIP domain-containing protein</fullName>
    </recommendedName>
</protein>
<dbReference type="Proteomes" id="UP001194580">
    <property type="component" value="Unassembled WGS sequence"/>
</dbReference>
<feature type="coiled-coil region" evidence="6">
    <location>
        <begin position="8"/>
        <end position="39"/>
    </location>
</feature>
<feature type="coiled-coil region" evidence="6">
    <location>
        <begin position="708"/>
        <end position="848"/>
    </location>
</feature>
<dbReference type="GO" id="GO:0005794">
    <property type="term" value="C:Golgi apparatus"/>
    <property type="evidence" value="ECO:0007669"/>
    <property type="project" value="TreeGrafter"/>
</dbReference>
<comment type="subcellular location">
    <subcellularLocation>
        <location evidence="2">Cytoplasm</location>
    </subcellularLocation>
    <subcellularLocation>
        <location evidence="1">Endomembrane system</location>
        <topology evidence="1">Peripheral membrane protein</topology>
    </subcellularLocation>
</comment>
<accession>A0AAD4DCU5</accession>
<evidence type="ECO:0000256" key="1">
    <source>
        <dbReference type="ARBA" id="ARBA00004184"/>
    </source>
</evidence>
<feature type="region of interest" description="Disordered" evidence="7">
    <location>
        <begin position="428"/>
        <end position="447"/>
    </location>
</feature>
<evidence type="ECO:0000256" key="6">
    <source>
        <dbReference type="SAM" id="Coils"/>
    </source>
</evidence>
<evidence type="ECO:0000256" key="5">
    <source>
        <dbReference type="ARBA" id="ARBA00023136"/>
    </source>
</evidence>
<feature type="region of interest" description="Disordered" evidence="7">
    <location>
        <begin position="362"/>
        <end position="384"/>
    </location>
</feature>
<evidence type="ECO:0000313" key="9">
    <source>
        <dbReference type="EMBL" id="KAG0273383.1"/>
    </source>
</evidence>
<keyword evidence="10" id="KW-1185">Reference proteome</keyword>
<organism evidence="9 10">
    <name type="scientific">Linnemannia exigua</name>
    <dbReference type="NCBI Taxonomy" id="604196"/>
    <lineage>
        <taxon>Eukaryota</taxon>
        <taxon>Fungi</taxon>
        <taxon>Fungi incertae sedis</taxon>
        <taxon>Mucoromycota</taxon>
        <taxon>Mortierellomycotina</taxon>
        <taxon>Mortierellomycetes</taxon>
        <taxon>Mortierellales</taxon>
        <taxon>Mortierellaceae</taxon>
        <taxon>Linnemannia</taxon>
    </lineage>
</organism>
<dbReference type="Gene3D" id="1.10.220.60">
    <property type="entry name" value="GRIP domain"/>
    <property type="match status" value="1"/>
</dbReference>
<dbReference type="PANTHER" id="PTHR23157">
    <property type="entry name" value="GRIP AND COILED-COIL DOMAIN-CONTAINING PROTEIN 1"/>
    <property type="match status" value="1"/>
</dbReference>
<dbReference type="PROSITE" id="PS50913">
    <property type="entry name" value="GRIP"/>
    <property type="match status" value="1"/>
</dbReference>
<keyword evidence="5" id="KW-0472">Membrane</keyword>
<evidence type="ECO:0000256" key="2">
    <source>
        <dbReference type="ARBA" id="ARBA00004496"/>
    </source>
</evidence>
<name>A0AAD4DCU5_9FUNG</name>
<feature type="coiled-coil region" evidence="6">
    <location>
        <begin position="466"/>
        <end position="598"/>
    </location>
</feature>
<sequence length="1061" mass="118421">MAVVQEKERNGSNKVRALEEDLAKAKQELEEQLAIVSAAAAAPAVSASTNSNDEDKESAGAEGDSAVEEELKSKITLLEAEIVSLNHVPSKNAQKKLRQELNHTKAAKQEAEALVATLRADLEKAQATGASDSEFNGAATVVAGAESEGAIKALKDQISEQEIIIGDKDKTLAEQHSKLDEELKRQEILQTRIQELEKTVDTVKALEQDKEKFELLFKDLETKLAHATEEHSTSAAAMQKSLQEFKGKESDLSKELQASKMKVQELAKALDEAKKHAAEAVTSGDQRHEEAAEQVKTLTQEREALVKMQQELEVTNKAALETQAALEKDLESLRQEKSDLEVKVKEHAAVEKDLEVLRQEKTELESKVKEQSESLSKDQDRVKSEIEKVTAELENVRKSERDATTKAEALTQERDAILVKTTALEKRLEESKKSKKGHQDALATQIDSQTKYDAVAIERDAALAKVAETEKAIKGAQDSASKVQEAEEMIAQLTKDFDETKAELKRVQSQLRDSLASTTTEISELQDQLKSLTDEKVALEQQQTDLEIQLKDAKAQKDEATKLLKVLEEDNGQMSIAKTEAQQLVTELQSKVNSLTMKDRDTKEALALAKSTIHQRDEDLEAARKVKVEDDEKLQKSMTLLKTTRKQILRLEKEKQEAVDELEACKVAMAKATQEAKTMAHKSASQQASVTSDLSRLQAVQAKMVQDKEKLIQEKDQYFDQLQMKQAEFESSQTSLENVEHEMREYRHQLEEARDRVTMLEEETSHAKRLAETKVAECEGIRRRAIELETKLDQIQATMKTRSESQRNVLENLQQEVEETRETLGAEIDRLKDAVAAKESELNRIKVAESQWLEEVRTLKVTEHEQAVKVESTVAELHQMKSHQRNLELELQHFKDLEGVLAREKSSHEKYVEETKMREGHLRTMNKTLKEEVRKLQRQAPGSPSSQAGPFTPGGAFPQTPSGHPGSAVPPPHTPVGAAPGAGARGASGRGGAMSPQSTPPSTPNFGRMLQQPEDDVNVEYLKNVLLNFMEYKDRRQQLVPVVAQVLKLTPEETKRLSRGA</sequence>
<evidence type="ECO:0000256" key="4">
    <source>
        <dbReference type="ARBA" id="ARBA00023054"/>
    </source>
</evidence>
<feature type="region of interest" description="Disordered" evidence="7">
    <location>
        <begin position="40"/>
        <end position="68"/>
    </location>
</feature>
<gene>
    <name evidence="9" type="ORF">BGZ95_010805</name>
</gene>
<feature type="compositionally biased region" description="Polar residues" evidence="7">
    <location>
        <begin position="940"/>
        <end position="949"/>
    </location>
</feature>
<dbReference type="Pfam" id="PF01465">
    <property type="entry name" value="GRIP"/>
    <property type="match status" value="1"/>
</dbReference>
<feature type="domain" description="GRIP" evidence="8">
    <location>
        <begin position="1012"/>
        <end position="1060"/>
    </location>
</feature>
<evidence type="ECO:0000313" key="10">
    <source>
        <dbReference type="Proteomes" id="UP001194580"/>
    </source>
</evidence>
<feature type="coiled-coil region" evidence="6">
    <location>
        <begin position="94"/>
        <end position="128"/>
    </location>
</feature>
<feature type="coiled-coil region" evidence="6">
    <location>
        <begin position="179"/>
        <end position="230"/>
    </location>
</feature>
<feature type="coiled-coil region" evidence="6">
    <location>
        <begin position="634"/>
        <end position="675"/>
    </location>
</feature>
<evidence type="ECO:0000256" key="3">
    <source>
        <dbReference type="ARBA" id="ARBA00022490"/>
    </source>
</evidence>